<dbReference type="EMBL" id="FPHB01000042">
    <property type="protein sequence ID" value="SFV58187.1"/>
    <property type="molecule type" value="Genomic_DNA"/>
</dbReference>
<dbReference type="PANTHER" id="PTHR33055">
    <property type="entry name" value="TRANSPOSASE FOR INSERTION SEQUENCE ELEMENT IS1111A"/>
    <property type="match status" value="1"/>
</dbReference>
<reference evidence="3" key="1">
    <citation type="submission" date="2016-10" db="EMBL/GenBank/DDBJ databases">
        <authorList>
            <person name="de Groot N.N."/>
        </authorList>
    </citation>
    <scope>NUCLEOTIDE SEQUENCE</scope>
</reference>
<accession>A0A1W1BXI6</accession>
<dbReference type="GO" id="GO:0004803">
    <property type="term" value="F:transposase activity"/>
    <property type="evidence" value="ECO:0007669"/>
    <property type="project" value="InterPro"/>
</dbReference>
<dbReference type="GO" id="GO:0006313">
    <property type="term" value="P:DNA transposition"/>
    <property type="evidence" value="ECO:0007669"/>
    <property type="project" value="InterPro"/>
</dbReference>
<protein>
    <submittedName>
        <fullName evidence="3">Mobile element protein</fullName>
    </submittedName>
</protein>
<dbReference type="Pfam" id="PF01548">
    <property type="entry name" value="DEDD_Tnp_IS110"/>
    <property type="match status" value="1"/>
</dbReference>
<proteinExistence type="predicted"/>
<dbReference type="InterPro" id="IPR047650">
    <property type="entry name" value="Transpos_IS110"/>
</dbReference>
<evidence type="ECO:0000313" key="3">
    <source>
        <dbReference type="EMBL" id="SFV58187.1"/>
    </source>
</evidence>
<name>A0A1W1BXI6_9ZZZZ</name>
<dbReference type="AlphaFoldDB" id="A0A1W1BXI6"/>
<feature type="domain" description="Transposase IS110-like N-terminal" evidence="1">
    <location>
        <begin position="4"/>
        <end position="114"/>
    </location>
</feature>
<dbReference type="InterPro" id="IPR003346">
    <property type="entry name" value="Transposase_20"/>
</dbReference>
<dbReference type="GO" id="GO:0003677">
    <property type="term" value="F:DNA binding"/>
    <property type="evidence" value="ECO:0007669"/>
    <property type="project" value="InterPro"/>
</dbReference>
<evidence type="ECO:0000259" key="2">
    <source>
        <dbReference type="Pfam" id="PF02371"/>
    </source>
</evidence>
<feature type="domain" description="Transposase IS116/IS110/IS902 C-terminal" evidence="2">
    <location>
        <begin position="195"/>
        <end position="276"/>
    </location>
</feature>
<evidence type="ECO:0000259" key="1">
    <source>
        <dbReference type="Pfam" id="PF01548"/>
    </source>
</evidence>
<organism evidence="3">
    <name type="scientific">hydrothermal vent metagenome</name>
    <dbReference type="NCBI Taxonomy" id="652676"/>
    <lineage>
        <taxon>unclassified sequences</taxon>
        <taxon>metagenomes</taxon>
        <taxon>ecological metagenomes</taxon>
    </lineage>
</organism>
<sequence length="315" mass="36286">MNILGVDVSKDTLDCCLLIQNEPYYHKFSNNDNGFIELLKLYEAFKVTCVGFEATGNYHKKLEKYLYDNGVNPYILQPLKVSNYIKSLNIHGKTDKTDSYGIAMFLLKNDLREYLSFPTRDYFKPILTSLNLLDKQIQQNKNLLHSIDLYPETSDLLDELKDVNKYLTITKDRLEKKAIKLLYSKCPEAKEIKNEIAGVGDKLLLYLIPYLYDNFDKFTLKEINAFFGLNPVSFSSGSSVHKRDKLSHKGDKSVLKMLYMSSVSAVRNNAILKEKYNRLKSNGKHSKVALMAIMSHLLRAIVIKLSQKTKREIKK</sequence>
<dbReference type="PANTHER" id="PTHR33055:SF3">
    <property type="entry name" value="PUTATIVE TRANSPOSASE FOR IS117-RELATED"/>
    <property type="match status" value="1"/>
</dbReference>
<dbReference type="InterPro" id="IPR002525">
    <property type="entry name" value="Transp_IS110-like_N"/>
</dbReference>
<dbReference type="Pfam" id="PF02371">
    <property type="entry name" value="Transposase_20"/>
    <property type="match status" value="1"/>
</dbReference>
<gene>
    <name evidence="3" type="ORF">MNB_SM-7-1310</name>
</gene>